<name>A0ABT9JQ13_9PROT</name>
<keyword evidence="4" id="KW-1185">Reference proteome</keyword>
<dbReference type="EMBL" id="JAVCAP010000002">
    <property type="protein sequence ID" value="MDP8566630.1"/>
    <property type="molecule type" value="Genomic_DNA"/>
</dbReference>
<dbReference type="Gene3D" id="2.20.130.30">
    <property type="entry name" value="Protein of unknown function DUF2782"/>
    <property type="match status" value="1"/>
</dbReference>
<feature type="signal peptide" evidence="2">
    <location>
        <begin position="1"/>
        <end position="25"/>
    </location>
</feature>
<feature type="chain" id="PRO_5045684326" evidence="2">
    <location>
        <begin position="26"/>
        <end position="116"/>
    </location>
</feature>
<dbReference type="Proteomes" id="UP001225906">
    <property type="component" value="Unassembled WGS sequence"/>
</dbReference>
<evidence type="ECO:0000256" key="2">
    <source>
        <dbReference type="SAM" id="SignalP"/>
    </source>
</evidence>
<dbReference type="InterPro" id="IPR021357">
    <property type="entry name" value="DUF2782"/>
</dbReference>
<comment type="caution">
    <text evidence="3">The sequence shown here is derived from an EMBL/GenBank/DDBJ whole genome shotgun (WGS) entry which is preliminary data.</text>
</comment>
<protein>
    <submittedName>
        <fullName evidence="3">DUF2782 domain-containing protein</fullName>
    </submittedName>
</protein>
<proteinExistence type="predicted"/>
<reference evidence="4" key="1">
    <citation type="journal article" date="2019" name="Int. J. Syst. Evol. Microbiol.">
        <title>The Global Catalogue of Microorganisms (GCM) 10K type strain sequencing project: providing services to taxonomists for standard genome sequencing and annotation.</title>
        <authorList>
            <consortium name="The Broad Institute Genomics Platform"/>
            <consortium name="The Broad Institute Genome Sequencing Center for Infectious Disease"/>
            <person name="Wu L."/>
            <person name="Ma J."/>
        </authorList>
    </citation>
    <scope>NUCLEOTIDE SEQUENCE [LARGE SCALE GENOMIC DNA]</scope>
    <source>
        <strain evidence="4">VKM B-3159</strain>
    </source>
</reference>
<feature type="region of interest" description="Disordered" evidence="1">
    <location>
        <begin position="40"/>
        <end position="62"/>
    </location>
</feature>
<evidence type="ECO:0000256" key="1">
    <source>
        <dbReference type="SAM" id="MobiDB-lite"/>
    </source>
</evidence>
<organism evidence="3 4">
    <name type="scientific">Methylophilus aquaticus</name>
    <dbReference type="NCBI Taxonomy" id="1971610"/>
    <lineage>
        <taxon>Bacteria</taxon>
        <taxon>Pseudomonadati</taxon>
        <taxon>Pseudomonadota</taxon>
        <taxon>Betaproteobacteria</taxon>
        <taxon>Nitrosomonadales</taxon>
        <taxon>Methylophilaceae</taxon>
        <taxon>Methylophilus</taxon>
    </lineage>
</organism>
<sequence length="116" mass="12991">MHKIARLLITSAMFAIGGIAVQAWAATPSDAELLEEVPSPPKVIEGQPMDKPTITKRKDGDNDVEEYSLNGEVYMVKVTPPGGKSYYLHREDRNGDWVHDGPTRPLSVPKWILFRF</sequence>
<accession>A0ABT9JQ13</accession>
<keyword evidence="2" id="KW-0732">Signal</keyword>
<evidence type="ECO:0000313" key="4">
    <source>
        <dbReference type="Proteomes" id="UP001225906"/>
    </source>
</evidence>
<dbReference type="Pfam" id="PF11191">
    <property type="entry name" value="DUF2782"/>
    <property type="match status" value="1"/>
</dbReference>
<gene>
    <name evidence="3" type="ORF">Q9291_02095</name>
</gene>
<evidence type="ECO:0000313" key="3">
    <source>
        <dbReference type="EMBL" id="MDP8566630.1"/>
    </source>
</evidence>
<dbReference type="RefSeq" id="WP_306388334.1">
    <property type="nucleotide sequence ID" value="NZ_JAVCAP010000002.1"/>
</dbReference>